<dbReference type="PANTHER" id="PTHR30097">
    <property type="entry name" value="CATION EFFLUX SYSTEM PROTEIN CUSB"/>
    <property type="match status" value="1"/>
</dbReference>
<dbReference type="EMBL" id="JADJUC010000019">
    <property type="protein sequence ID" value="MBK8524961.1"/>
    <property type="molecule type" value="Genomic_DNA"/>
</dbReference>
<dbReference type="NCBIfam" id="TIGR01730">
    <property type="entry name" value="RND_mfp"/>
    <property type="match status" value="1"/>
</dbReference>
<dbReference type="Gene3D" id="2.40.30.170">
    <property type="match status" value="1"/>
</dbReference>
<dbReference type="Gene3D" id="2.40.50.100">
    <property type="match status" value="1"/>
</dbReference>
<reference evidence="5" key="1">
    <citation type="submission" date="2020-10" db="EMBL/GenBank/DDBJ databases">
        <title>Connecting structure to function with the recovery of over 1000 high-quality activated sludge metagenome-assembled genomes encoding full-length rRNA genes using long-read sequencing.</title>
        <authorList>
            <person name="Singleton C.M."/>
            <person name="Petriglieri F."/>
            <person name="Kristensen J.M."/>
            <person name="Kirkegaard R.H."/>
            <person name="Michaelsen T.Y."/>
            <person name="Andersen M.H."/>
            <person name="Karst S.M."/>
            <person name="Dueholm M.S."/>
            <person name="Nielsen P.H."/>
            <person name="Albertsen M."/>
        </authorList>
    </citation>
    <scope>NUCLEOTIDE SEQUENCE</scope>
    <source>
        <strain evidence="5">Hirt_18-Q3-R61-65_BATAC.395</strain>
    </source>
</reference>
<dbReference type="Pfam" id="PF25973">
    <property type="entry name" value="BSH_CzcB"/>
    <property type="match status" value="1"/>
</dbReference>
<protein>
    <submittedName>
        <fullName evidence="5">Efflux RND transporter periplasmic adaptor subunit</fullName>
    </submittedName>
</protein>
<dbReference type="GO" id="GO:0015679">
    <property type="term" value="P:plasma membrane copper ion transport"/>
    <property type="evidence" value="ECO:0007669"/>
    <property type="project" value="TreeGrafter"/>
</dbReference>
<dbReference type="GO" id="GO:0046914">
    <property type="term" value="F:transition metal ion binding"/>
    <property type="evidence" value="ECO:0007669"/>
    <property type="project" value="TreeGrafter"/>
</dbReference>
<dbReference type="GO" id="GO:0060003">
    <property type="term" value="P:copper ion export"/>
    <property type="evidence" value="ECO:0007669"/>
    <property type="project" value="TreeGrafter"/>
</dbReference>
<dbReference type="GO" id="GO:0016020">
    <property type="term" value="C:membrane"/>
    <property type="evidence" value="ECO:0007669"/>
    <property type="project" value="InterPro"/>
</dbReference>
<dbReference type="Gene3D" id="2.40.420.20">
    <property type="match status" value="1"/>
</dbReference>
<evidence type="ECO:0000313" key="5">
    <source>
        <dbReference type="EMBL" id="MBK8524961.1"/>
    </source>
</evidence>
<feature type="domain" description="CusB-like beta-barrel" evidence="3">
    <location>
        <begin position="220"/>
        <end position="291"/>
    </location>
</feature>
<sequence length="374" mass="38451">MIVFTGFVMSLTFRLLAVPFAIPFLACSGLSAASEPLLLQAAQIKALGIETALVGEADAARKGTLPASVLVPNEQMRIVSAPVGGMVDMLAVAPGDAVKRGQVIARLSSPQALELQREALQSNAQANLQNQNLKRDEQLFAEGLIAESRLQATRAAAAQAAAMAGERRQGLSLAGLTPGKLGEGLALTAPIDGVVLEQGAQLGKRVEPSALIYRIAKLSPLWLEIQAPVDLAATLQTGVPVKIANSNVSGKLIAIGRAVDAASQTVLLRASVDTGAESLRPGQVVEVEIEAGNAGKAARQPRVPATALSRNQGVALVFVQTASDEKGTSFAARPVRIVSQGGEGMVVDGVASGERIAVKGVSGLKAMLSGVGKE</sequence>
<evidence type="ECO:0000259" key="3">
    <source>
        <dbReference type="Pfam" id="PF25954"/>
    </source>
</evidence>
<accession>A0A9D7K604</accession>
<name>A0A9D7K604_9PROT</name>
<dbReference type="GO" id="GO:0022857">
    <property type="term" value="F:transmembrane transporter activity"/>
    <property type="evidence" value="ECO:0007669"/>
    <property type="project" value="InterPro"/>
</dbReference>
<organism evidence="5 6">
    <name type="scientific">Candidatus Proximibacter danicus</name>
    <dbReference type="NCBI Taxonomy" id="2954365"/>
    <lineage>
        <taxon>Bacteria</taxon>
        <taxon>Pseudomonadati</taxon>
        <taxon>Pseudomonadota</taxon>
        <taxon>Betaproteobacteria</taxon>
        <taxon>Candidatus Proximibacter</taxon>
    </lineage>
</organism>
<dbReference type="InterPro" id="IPR058647">
    <property type="entry name" value="BSH_CzcB-like"/>
</dbReference>
<proteinExistence type="inferred from homology"/>
<dbReference type="AlphaFoldDB" id="A0A9D7K604"/>
<evidence type="ECO:0000259" key="4">
    <source>
        <dbReference type="Pfam" id="PF25973"/>
    </source>
</evidence>
<keyword evidence="2" id="KW-0813">Transport</keyword>
<dbReference type="Proteomes" id="UP000886689">
    <property type="component" value="Unassembled WGS sequence"/>
</dbReference>
<evidence type="ECO:0000256" key="1">
    <source>
        <dbReference type="ARBA" id="ARBA00009477"/>
    </source>
</evidence>
<dbReference type="Gene3D" id="1.10.287.470">
    <property type="entry name" value="Helix hairpin bin"/>
    <property type="match status" value="1"/>
</dbReference>
<dbReference type="SUPFAM" id="SSF111369">
    <property type="entry name" value="HlyD-like secretion proteins"/>
    <property type="match status" value="1"/>
</dbReference>
<dbReference type="PANTHER" id="PTHR30097:SF4">
    <property type="entry name" value="SLR6042 PROTEIN"/>
    <property type="match status" value="1"/>
</dbReference>
<dbReference type="InterPro" id="IPR058792">
    <property type="entry name" value="Beta-barrel_RND_2"/>
</dbReference>
<gene>
    <name evidence="5" type="ORF">IPL58_13375</name>
</gene>
<dbReference type="InterPro" id="IPR006143">
    <property type="entry name" value="RND_pump_MFP"/>
</dbReference>
<comment type="caution">
    <text evidence="5">The sequence shown here is derived from an EMBL/GenBank/DDBJ whole genome shotgun (WGS) entry which is preliminary data.</text>
</comment>
<dbReference type="Pfam" id="PF25954">
    <property type="entry name" value="Beta-barrel_RND_2"/>
    <property type="match status" value="1"/>
</dbReference>
<feature type="domain" description="CzcB-like barrel-sandwich hybrid" evidence="4">
    <location>
        <begin position="77"/>
        <end position="216"/>
    </location>
</feature>
<evidence type="ECO:0000256" key="2">
    <source>
        <dbReference type="ARBA" id="ARBA00022448"/>
    </source>
</evidence>
<evidence type="ECO:0000313" key="6">
    <source>
        <dbReference type="Proteomes" id="UP000886689"/>
    </source>
</evidence>
<dbReference type="InterPro" id="IPR051909">
    <property type="entry name" value="MFP_Cation_Efflux"/>
</dbReference>
<comment type="similarity">
    <text evidence="1">Belongs to the membrane fusion protein (MFP) (TC 8.A.1) family.</text>
</comment>
<dbReference type="GO" id="GO:0030288">
    <property type="term" value="C:outer membrane-bounded periplasmic space"/>
    <property type="evidence" value="ECO:0007669"/>
    <property type="project" value="TreeGrafter"/>
</dbReference>